<organism evidence="1 2">
    <name type="scientific">Trachymyrmex septentrionalis</name>
    <dbReference type="NCBI Taxonomy" id="34720"/>
    <lineage>
        <taxon>Eukaryota</taxon>
        <taxon>Metazoa</taxon>
        <taxon>Ecdysozoa</taxon>
        <taxon>Arthropoda</taxon>
        <taxon>Hexapoda</taxon>
        <taxon>Insecta</taxon>
        <taxon>Pterygota</taxon>
        <taxon>Neoptera</taxon>
        <taxon>Endopterygota</taxon>
        <taxon>Hymenoptera</taxon>
        <taxon>Apocrita</taxon>
        <taxon>Aculeata</taxon>
        <taxon>Formicoidea</taxon>
        <taxon>Formicidae</taxon>
        <taxon>Myrmicinae</taxon>
        <taxon>Trachymyrmex</taxon>
    </lineage>
</organism>
<name>A0A195FWF4_9HYME</name>
<gene>
    <name evidence="1" type="ORF">ALC56_00751</name>
</gene>
<proteinExistence type="predicted"/>
<keyword evidence="2" id="KW-1185">Reference proteome</keyword>
<accession>A0A195FWF4</accession>
<dbReference type="Proteomes" id="UP000078541">
    <property type="component" value="Unassembled WGS sequence"/>
</dbReference>
<dbReference type="EMBL" id="KQ981208">
    <property type="protein sequence ID" value="KYN44756.1"/>
    <property type="molecule type" value="Genomic_DNA"/>
</dbReference>
<evidence type="ECO:0000313" key="2">
    <source>
        <dbReference type="Proteomes" id="UP000078541"/>
    </source>
</evidence>
<evidence type="ECO:0000313" key="1">
    <source>
        <dbReference type="EMBL" id="KYN44756.1"/>
    </source>
</evidence>
<dbReference type="AlphaFoldDB" id="A0A195FWF4"/>
<reference evidence="1 2" key="1">
    <citation type="submission" date="2016-03" db="EMBL/GenBank/DDBJ databases">
        <title>Trachymyrmex septentrionalis WGS genome.</title>
        <authorList>
            <person name="Nygaard S."/>
            <person name="Hu H."/>
            <person name="Boomsma J."/>
            <person name="Zhang G."/>
        </authorList>
    </citation>
    <scope>NUCLEOTIDE SEQUENCE [LARGE SCALE GENOMIC DNA]</scope>
    <source>
        <strain evidence="1">Tsep2-gDNA-1</strain>
        <tissue evidence="1">Whole body</tissue>
    </source>
</reference>
<protein>
    <submittedName>
        <fullName evidence="1">Uncharacterized protein</fullName>
    </submittedName>
</protein>
<sequence>MEWHGMRSVCIELPNRARLFLARINHYANLSLIFNLSSPRKPIVGKRKLDTIYVQVRSFLDSSHVGFRDFACRRRVRHDPSISRRLRDFFRSGSIRIILFSIADVSKARLGYDEVSSSRASAIPLISLMSGVSNRALNPLNDRKAL</sequence>